<dbReference type="InterPro" id="IPR019225">
    <property type="entry name" value="DUF2155"/>
</dbReference>
<name>A0A838XSC9_9HYPH</name>
<protein>
    <submittedName>
        <fullName evidence="3">DUF2155 domain-containing protein</fullName>
    </submittedName>
</protein>
<dbReference type="RefSeq" id="WP_181761433.1">
    <property type="nucleotide sequence ID" value="NZ_BMCR01000001.1"/>
</dbReference>
<gene>
    <name evidence="3" type="ORF">H1W37_16345</name>
</gene>
<accession>A0A838XSC9</accession>
<dbReference type="Proteomes" id="UP000559404">
    <property type="component" value="Unassembled WGS sequence"/>
</dbReference>
<comment type="caution">
    <text evidence="3">The sequence shown here is derived from an EMBL/GenBank/DDBJ whole genome shotgun (WGS) entry which is preliminary data.</text>
</comment>
<feature type="chain" id="PRO_5032822276" evidence="2">
    <location>
        <begin position="35"/>
        <end position="180"/>
    </location>
</feature>
<evidence type="ECO:0000313" key="4">
    <source>
        <dbReference type="Proteomes" id="UP000559404"/>
    </source>
</evidence>
<organism evidence="3 4">
    <name type="scientific">Stappia taiwanensis</name>
    <dbReference type="NCBI Taxonomy" id="992267"/>
    <lineage>
        <taxon>Bacteria</taxon>
        <taxon>Pseudomonadati</taxon>
        <taxon>Pseudomonadota</taxon>
        <taxon>Alphaproteobacteria</taxon>
        <taxon>Hyphomicrobiales</taxon>
        <taxon>Stappiaceae</taxon>
        <taxon>Stappia</taxon>
    </lineage>
</organism>
<reference evidence="3 4" key="1">
    <citation type="submission" date="2020-07" db="EMBL/GenBank/DDBJ databases">
        <authorList>
            <person name="Li M."/>
        </authorList>
    </citation>
    <scope>NUCLEOTIDE SEQUENCE [LARGE SCALE GENOMIC DNA]</scope>
    <source>
        <strain evidence="3 4">DSM 23284</strain>
    </source>
</reference>
<sequence length="180" mass="19417">MPRPLVKRSRTPRFLIAGLSVLAAVALPVQNARAERIENPVAVFSGLDKITGRIITFDVYVGETVQFGALQVTPRQCNTRPQTETPQTTAFVEVDEITLSNEVRRIFTGWMFAASPGLHAVEHAVYDVWLTDCKQTSNVAPPEGYSGPPIQAGGDANDPLAGTAKPLGDGAVTPRRKPPQ</sequence>
<dbReference type="Pfam" id="PF09923">
    <property type="entry name" value="DUF2155"/>
    <property type="match status" value="1"/>
</dbReference>
<dbReference type="AlphaFoldDB" id="A0A838XSC9"/>
<evidence type="ECO:0000256" key="2">
    <source>
        <dbReference type="SAM" id="SignalP"/>
    </source>
</evidence>
<evidence type="ECO:0000256" key="1">
    <source>
        <dbReference type="SAM" id="MobiDB-lite"/>
    </source>
</evidence>
<feature type="signal peptide" evidence="2">
    <location>
        <begin position="1"/>
        <end position="34"/>
    </location>
</feature>
<dbReference type="EMBL" id="JACEON010000017">
    <property type="protein sequence ID" value="MBA4613232.1"/>
    <property type="molecule type" value="Genomic_DNA"/>
</dbReference>
<evidence type="ECO:0000313" key="3">
    <source>
        <dbReference type="EMBL" id="MBA4613232.1"/>
    </source>
</evidence>
<keyword evidence="4" id="KW-1185">Reference proteome</keyword>
<proteinExistence type="predicted"/>
<reference evidence="3 4" key="2">
    <citation type="submission" date="2020-08" db="EMBL/GenBank/DDBJ databases">
        <title>Stappia taiwanensis sp. nov., isolated from a coastal thermal spring.</title>
        <authorList>
            <person name="Kampfer P."/>
        </authorList>
    </citation>
    <scope>NUCLEOTIDE SEQUENCE [LARGE SCALE GENOMIC DNA]</scope>
    <source>
        <strain evidence="3 4">DSM 23284</strain>
    </source>
</reference>
<keyword evidence="2" id="KW-0732">Signal</keyword>
<feature type="region of interest" description="Disordered" evidence="1">
    <location>
        <begin position="140"/>
        <end position="180"/>
    </location>
</feature>